<name>A0A6S7GU42_PARCT</name>
<dbReference type="AlphaFoldDB" id="A0A6S7GU42"/>
<evidence type="ECO:0000313" key="6">
    <source>
        <dbReference type="EMBL" id="CAB3989497.1"/>
    </source>
</evidence>
<sequence>MNVLHYLYALPKFDREVIILVCHQFQDKVALILSSISLLGLLPKNSKKDEGVIHCMITVYLCIYISNASTLSHSLRNCSTAFKHELTKLYDIHSDVRFYLARILAIHEWAQEKSKWQSHYDFVATNENQSKTLMWTQLLRVWKKELVENTWTILTIMFSILEFFNRWTYRKSGLVQKLRAPDRKLNRGIENAGGIVECNNREPTSYHYIAQIYCLQLFDEVAKSNIGETDNFMVQRPKYSEEDPEVCLKQRRRRTAFTSKQLTELEKEFQTRKYLSVEERHQIARELKLSEMQETQVESEGQRYLENINNERFLSDGTDSDSSDDTVKSYNRQATTPVSNTCNTNVSALHDLERRMNQLESELKERIIGMRTEFKTMQETELSIKGQAEYITFLKSQNKRLVMENRELQEKSFNLLYIVSDLNTKLKEAENDKLSLTEIPENAANNHTKAGNTKATGQKETFDGDIRLVYVSKPMPAVETRNRYNVLSDVVAKPSESDASSSEFIEPEKSKTASGMSGQRVNGKNRKSRTTVIISDSE</sequence>
<reference evidence="6" key="1">
    <citation type="submission" date="2020-04" db="EMBL/GenBank/DDBJ databases">
        <authorList>
            <person name="Alioto T."/>
            <person name="Alioto T."/>
            <person name="Gomez Garrido J."/>
        </authorList>
    </citation>
    <scope>NUCLEOTIDE SEQUENCE</scope>
    <source>
        <strain evidence="6">A484AB</strain>
    </source>
</reference>
<dbReference type="CDD" id="cd00086">
    <property type="entry name" value="homeodomain"/>
    <property type="match status" value="1"/>
</dbReference>
<keyword evidence="2 3" id="KW-0539">Nucleus</keyword>
<dbReference type="InterPro" id="IPR009057">
    <property type="entry name" value="Homeodomain-like_sf"/>
</dbReference>
<feature type="compositionally biased region" description="Polar residues" evidence="5">
    <location>
        <begin position="328"/>
        <end position="337"/>
    </location>
</feature>
<keyword evidence="4" id="KW-0175">Coiled coil</keyword>
<evidence type="ECO:0000256" key="1">
    <source>
        <dbReference type="ARBA" id="ARBA00004123"/>
    </source>
</evidence>
<dbReference type="SMART" id="SM00389">
    <property type="entry name" value="HOX"/>
    <property type="match status" value="1"/>
</dbReference>
<keyword evidence="2 3" id="KW-0238">DNA-binding</keyword>
<feature type="compositionally biased region" description="Polar residues" evidence="5">
    <location>
        <begin position="512"/>
        <end position="522"/>
    </location>
</feature>
<dbReference type="Gene3D" id="1.10.10.60">
    <property type="entry name" value="Homeodomain-like"/>
    <property type="match status" value="1"/>
</dbReference>
<dbReference type="PANTHER" id="PTHR24334">
    <property type="entry name" value="HOMEOBOX PROTEIN GBX"/>
    <property type="match status" value="1"/>
</dbReference>
<dbReference type="Pfam" id="PF00046">
    <property type="entry name" value="Homeodomain"/>
    <property type="match status" value="1"/>
</dbReference>
<proteinExistence type="predicted"/>
<organism evidence="6 7">
    <name type="scientific">Paramuricea clavata</name>
    <name type="common">Red gorgonian</name>
    <name type="synonym">Violescent sea-whip</name>
    <dbReference type="NCBI Taxonomy" id="317549"/>
    <lineage>
        <taxon>Eukaryota</taxon>
        <taxon>Metazoa</taxon>
        <taxon>Cnidaria</taxon>
        <taxon>Anthozoa</taxon>
        <taxon>Octocorallia</taxon>
        <taxon>Malacalcyonacea</taxon>
        <taxon>Plexauridae</taxon>
        <taxon>Paramuricea</taxon>
    </lineage>
</organism>
<dbReference type="GO" id="GO:0000977">
    <property type="term" value="F:RNA polymerase II transcription regulatory region sequence-specific DNA binding"/>
    <property type="evidence" value="ECO:0007669"/>
    <property type="project" value="TreeGrafter"/>
</dbReference>
<dbReference type="GO" id="GO:0051960">
    <property type="term" value="P:regulation of nervous system development"/>
    <property type="evidence" value="ECO:0007669"/>
    <property type="project" value="TreeGrafter"/>
</dbReference>
<evidence type="ECO:0000256" key="5">
    <source>
        <dbReference type="SAM" id="MobiDB-lite"/>
    </source>
</evidence>
<evidence type="ECO:0000256" key="4">
    <source>
        <dbReference type="SAM" id="Coils"/>
    </source>
</evidence>
<evidence type="ECO:0000256" key="2">
    <source>
        <dbReference type="PROSITE-ProRule" id="PRU00108"/>
    </source>
</evidence>
<feature type="region of interest" description="Disordered" evidence="5">
    <location>
        <begin position="492"/>
        <end position="538"/>
    </location>
</feature>
<dbReference type="GO" id="GO:0000981">
    <property type="term" value="F:DNA-binding transcription factor activity, RNA polymerase II-specific"/>
    <property type="evidence" value="ECO:0007669"/>
    <property type="project" value="TreeGrafter"/>
</dbReference>
<dbReference type="EMBL" id="CACRXK020001497">
    <property type="protein sequence ID" value="CAB3989497.1"/>
    <property type="molecule type" value="Genomic_DNA"/>
</dbReference>
<dbReference type="InterPro" id="IPR042982">
    <property type="entry name" value="GBX-1/2"/>
</dbReference>
<feature type="coiled-coil region" evidence="4">
    <location>
        <begin position="342"/>
        <end position="439"/>
    </location>
</feature>
<dbReference type="Proteomes" id="UP001152795">
    <property type="component" value="Unassembled WGS sequence"/>
</dbReference>
<protein>
    <submittedName>
        <fullName evidence="6">Homeobox GBX-1</fullName>
    </submittedName>
</protein>
<dbReference type="OrthoDB" id="28818at2759"/>
<dbReference type="PROSITE" id="PS50071">
    <property type="entry name" value="HOMEOBOX_2"/>
    <property type="match status" value="1"/>
</dbReference>
<feature type="DNA-binding region" description="Homeobox" evidence="2">
    <location>
        <begin position="250"/>
        <end position="294"/>
    </location>
</feature>
<dbReference type="SUPFAM" id="SSF46689">
    <property type="entry name" value="Homeodomain-like"/>
    <property type="match status" value="1"/>
</dbReference>
<keyword evidence="7" id="KW-1185">Reference proteome</keyword>
<dbReference type="PANTHER" id="PTHR24334:SF0">
    <property type="entry name" value="HOMEOBOX PROTEIN UNPLUGGED"/>
    <property type="match status" value="1"/>
</dbReference>
<comment type="caution">
    <text evidence="6">The sequence shown here is derived from an EMBL/GenBank/DDBJ whole genome shotgun (WGS) entry which is preliminary data.</text>
</comment>
<evidence type="ECO:0000256" key="3">
    <source>
        <dbReference type="RuleBase" id="RU000682"/>
    </source>
</evidence>
<dbReference type="InterPro" id="IPR001356">
    <property type="entry name" value="HD"/>
</dbReference>
<keyword evidence="2 3" id="KW-0371">Homeobox</keyword>
<feature type="region of interest" description="Disordered" evidence="5">
    <location>
        <begin position="311"/>
        <end position="337"/>
    </location>
</feature>
<evidence type="ECO:0000313" key="7">
    <source>
        <dbReference type="Proteomes" id="UP001152795"/>
    </source>
</evidence>
<gene>
    <name evidence="6" type="ORF">PACLA_8A014679</name>
</gene>
<dbReference type="GO" id="GO:0005634">
    <property type="term" value="C:nucleus"/>
    <property type="evidence" value="ECO:0007669"/>
    <property type="project" value="UniProtKB-SubCell"/>
</dbReference>
<accession>A0A6S7GU42</accession>
<comment type="subcellular location">
    <subcellularLocation>
        <location evidence="1 2 3">Nucleus</location>
    </subcellularLocation>
</comment>